<protein>
    <recommendedName>
        <fullName evidence="3">DUF1328 domain-containing protein</fullName>
    </recommendedName>
</protein>
<dbReference type="AlphaFoldDB" id="A0AAU2A0K3"/>
<sequence length="57" mass="6104">MPALFLLLVLVAVVLGIIGAVADGLGFLLVIGIVVFVADLVFFGARVSRRARRRPVR</sequence>
<evidence type="ECO:0000313" key="2">
    <source>
        <dbReference type="EMBL" id="WTT18092.1"/>
    </source>
</evidence>
<gene>
    <name evidence="2" type="ORF">OHA22_22405</name>
</gene>
<organism evidence="2">
    <name type="scientific">Streptomyces sp. NBC_00093</name>
    <dbReference type="NCBI Taxonomy" id="2975649"/>
    <lineage>
        <taxon>Bacteria</taxon>
        <taxon>Bacillati</taxon>
        <taxon>Actinomycetota</taxon>
        <taxon>Actinomycetes</taxon>
        <taxon>Kitasatosporales</taxon>
        <taxon>Streptomycetaceae</taxon>
        <taxon>Streptomyces</taxon>
    </lineage>
</organism>
<evidence type="ECO:0000256" key="1">
    <source>
        <dbReference type="SAM" id="Phobius"/>
    </source>
</evidence>
<keyword evidence="1" id="KW-0472">Membrane</keyword>
<proteinExistence type="predicted"/>
<accession>A0AAU2A0K3</accession>
<name>A0AAU2A0K3_9ACTN</name>
<evidence type="ECO:0008006" key="3">
    <source>
        <dbReference type="Google" id="ProtNLM"/>
    </source>
</evidence>
<keyword evidence="1" id="KW-1133">Transmembrane helix</keyword>
<dbReference type="EMBL" id="CP108222">
    <property type="protein sequence ID" value="WTT18092.1"/>
    <property type="molecule type" value="Genomic_DNA"/>
</dbReference>
<keyword evidence="1" id="KW-0812">Transmembrane</keyword>
<feature type="transmembrane region" description="Helical" evidence="1">
    <location>
        <begin position="26"/>
        <end position="47"/>
    </location>
</feature>
<reference evidence="2" key="1">
    <citation type="submission" date="2022-10" db="EMBL/GenBank/DDBJ databases">
        <title>The complete genomes of actinobacterial strains from the NBC collection.</title>
        <authorList>
            <person name="Joergensen T.S."/>
            <person name="Alvarez Arevalo M."/>
            <person name="Sterndorff E.B."/>
            <person name="Faurdal D."/>
            <person name="Vuksanovic O."/>
            <person name="Mourched A.-S."/>
            <person name="Charusanti P."/>
            <person name="Shaw S."/>
            <person name="Blin K."/>
            <person name="Weber T."/>
        </authorList>
    </citation>
    <scope>NUCLEOTIDE SEQUENCE</scope>
    <source>
        <strain evidence="2">NBC_00093</strain>
    </source>
</reference>